<dbReference type="RefSeq" id="WP_006973399.1">
    <property type="nucleotide sequence ID" value="NZ_ABCS01000046.1"/>
</dbReference>
<proteinExistence type="predicted"/>
<dbReference type="SUPFAM" id="SSF53067">
    <property type="entry name" value="Actin-like ATPase domain"/>
    <property type="match status" value="1"/>
</dbReference>
<accession>A6G9K4</accession>
<organism evidence="10 11">
    <name type="scientific">Plesiocystis pacifica SIR-1</name>
    <dbReference type="NCBI Taxonomy" id="391625"/>
    <lineage>
        <taxon>Bacteria</taxon>
        <taxon>Pseudomonadati</taxon>
        <taxon>Myxococcota</taxon>
        <taxon>Polyangia</taxon>
        <taxon>Nannocystales</taxon>
        <taxon>Nannocystaceae</taxon>
        <taxon>Plesiocystis</taxon>
    </lineage>
</organism>
<dbReference type="Proteomes" id="UP000005801">
    <property type="component" value="Unassembled WGS sequence"/>
</dbReference>
<comment type="caution">
    <text evidence="10">The sequence shown here is derived from an EMBL/GenBank/DDBJ whole genome shotgun (WGS) entry which is preliminary data.</text>
</comment>
<keyword evidence="7" id="KW-0067">ATP-binding</keyword>
<evidence type="ECO:0000313" key="11">
    <source>
        <dbReference type="Proteomes" id="UP000005801"/>
    </source>
</evidence>
<dbReference type="STRING" id="391625.PPSIR1_37824"/>
<dbReference type="GO" id="GO:0005524">
    <property type="term" value="F:ATP binding"/>
    <property type="evidence" value="ECO:0007669"/>
    <property type="project" value="UniProtKB-KW"/>
</dbReference>
<evidence type="ECO:0000313" key="10">
    <source>
        <dbReference type="EMBL" id="EDM77398.1"/>
    </source>
</evidence>
<keyword evidence="4" id="KW-0547">Nucleotide-binding</keyword>
<keyword evidence="8" id="KW-0119">Carbohydrate metabolism</keyword>
<evidence type="ECO:0000256" key="7">
    <source>
        <dbReference type="ARBA" id="ARBA00022840"/>
    </source>
</evidence>
<dbReference type="eggNOG" id="COG1940">
    <property type="taxonomic scope" value="Bacteria"/>
</dbReference>
<gene>
    <name evidence="10" type="ORF">PPSIR1_37824</name>
</gene>
<name>A6G9K4_9BACT</name>
<dbReference type="OrthoDB" id="9810372at2"/>
<dbReference type="Gene3D" id="3.30.420.40">
    <property type="match status" value="2"/>
</dbReference>
<dbReference type="PANTHER" id="PTHR18964:SF162">
    <property type="entry name" value="N-ACETYL-D-GLUCOSAMINE KINASE"/>
    <property type="match status" value="1"/>
</dbReference>
<dbReference type="PANTHER" id="PTHR18964">
    <property type="entry name" value="ROK (REPRESSOR, ORF, KINASE) FAMILY"/>
    <property type="match status" value="1"/>
</dbReference>
<comment type="catalytic activity">
    <reaction evidence="9">
        <text>N-acetyl-D-glucosamine + ATP = N-acetyl-D-glucosamine 6-phosphate + ADP + H(+)</text>
        <dbReference type="Rhea" id="RHEA:17417"/>
        <dbReference type="ChEBI" id="CHEBI:15378"/>
        <dbReference type="ChEBI" id="CHEBI:30616"/>
        <dbReference type="ChEBI" id="CHEBI:57513"/>
        <dbReference type="ChEBI" id="CHEBI:456216"/>
        <dbReference type="ChEBI" id="CHEBI:506227"/>
        <dbReference type="EC" id="2.7.1.59"/>
    </reaction>
</comment>
<keyword evidence="2" id="KW-0808">Transferase</keyword>
<evidence type="ECO:0000256" key="6">
    <source>
        <dbReference type="ARBA" id="ARBA00022833"/>
    </source>
</evidence>
<reference evidence="10 11" key="1">
    <citation type="submission" date="2007-06" db="EMBL/GenBank/DDBJ databases">
        <authorList>
            <person name="Shimkets L."/>
            <person name="Ferriera S."/>
            <person name="Johnson J."/>
            <person name="Kravitz S."/>
            <person name="Beeson K."/>
            <person name="Sutton G."/>
            <person name="Rogers Y.-H."/>
            <person name="Friedman R."/>
            <person name="Frazier M."/>
            <person name="Venter J.C."/>
        </authorList>
    </citation>
    <scope>NUCLEOTIDE SEQUENCE [LARGE SCALE GENOMIC DNA]</scope>
    <source>
        <strain evidence="10 11">SIR-1</strain>
    </source>
</reference>
<evidence type="ECO:0000256" key="5">
    <source>
        <dbReference type="ARBA" id="ARBA00022777"/>
    </source>
</evidence>
<dbReference type="PROSITE" id="PS01125">
    <property type="entry name" value="ROK"/>
    <property type="match status" value="1"/>
</dbReference>
<keyword evidence="6" id="KW-0862">Zinc</keyword>
<evidence type="ECO:0000256" key="8">
    <source>
        <dbReference type="ARBA" id="ARBA00023277"/>
    </source>
</evidence>
<evidence type="ECO:0000256" key="1">
    <source>
        <dbReference type="ARBA" id="ARBA00012122"/>
    </source>
</evidence>
<evidence type="ECO:0000256" key="4">
    <source>
        <dbReference type="ARBA" id="ARBA00022741"/>
    </source>
</evidence>
<evidence type="ECO:0000256" key="9">
    <source>
        <dbReference type="ARBA" id="ARBA00049065"/>
    </source>
</evidence>
<dbReference type="InterPro" id="IPR000600">
    <property type="entry name" value="ROK"/>
</dbReference>
<dbReference type="EMBL" id="ABCS01000046">
    <property type="protein sequence ID" value="EDM77398.1"/>
    <property type="molecule type" value="Genomic_DNA"/>
</dbReference>
<evidence type="ECO:0000256" key="3">
    <source>
        <dbReference type="ARBA" id="ARBA00022723"/>
    </source>
</evidence>
<dbReference type="GO" id="GO:0045127">
    <property type="term" value="F:N-acetylglucosamine kinase activity"/>
    <property type="evidence" value="ECO:0007669"/>
    <property type="project" value="UniProtKB-EC"/>
</dbReference>
<dbReference type="GO" id="GO:0046872">
    <property type="term" value="F:metal ion binding"/>
    <property type="evidence" value="ECO:0007669"/>
    <property type="project" value="UniProtKB-KW"/>
</dbReference>
<dbReference type="InterPro" id="IPR043129">
    <property type="entry name" value="ATPase_NBD"/>
</dbReference>
<dbReference type="EC" id="2.7.1.59" evidence="1"/>
<evidence type="ECO:0000256" key="2">
    <source>
        <dbReference type="ARBA" id="ARBA00022679"/>
    </source>
</evidence>
<dbReference type="InterPro" id="IPR049874">
    <property type="entry name" value="ROK_cs"/>
</dbReference>
<dbReference type="Pfam" id="PF00480">
    <property type="entry name" value="ROK"/>
    <property type="match status" value="1"/>
</dbReference>
<keyword evidence="3" id="KW-0479">Metal-binding</keyword>
<keyword evidence="11" id="KW-1185">Reference proteome</keyword>
<sequence>MRYAVDIGGTKTALGVFSDDALELLDARVLPTPRASWEAFEAGVGEALETLAARHGPPTRLGVSVAGVVHPNTGVVRCTNVPAVHGQPLAQRLEARLGLPVRVANDADCFALAEARHGEGQGAGVMLGLILGTGVGGAVVVAGQLLPGRSGLSGEWGHGNQLQDRVAALGLRVRTCPCGLGTCLDLYGAGRGLGKVYTDVCELHFDAPPETTSAKAIVAAWRAGQAPAERAVALWLTLVAPAVASLVNVLDPQRVVVGGGMANDGALLQALDARVRELSLADHDRALVVPGRFINDGSLRGAASL</sequence>
<protein>
    <recommendedName>
        <fullName evidence="1">N-acetylglucosamine kinase</fullName>
        <ecNumber evidence="1">2.7.1.59</ecNumber>
    </recommendedName>
</protein>
<dbReference type="AlphaFoldDB" id="A6G9K4"/>
<keyword evidence="5" id="KW-0418">Kinase</keyword>